<dbReference type="AlphaFoldDB" id="A0A1G2HNK6"/>
<protein>
    <submittedName>
        <fullName evidence="2">Uncharacterized protein</fullName>
    </submittedName>
</protein>
<gene>
    <name evidence="2" type="ORF">A2730_03210</name>
</gene>
<dbReference type="EMBL" id="MHOO01000008">
    <property type="protein sequence ID" value="OGZ64114.1"/>
    <property type="molecule type" value="Genomic_DNA"/>
</dbReference>
<keyword evidence="1" id="KW-1133">Transmembrane helix</keyword>
<comment type="caution">
    <text evidence="2">The sequence shown here is derived from an EMBL/GenBank/DDBJ whole genome shotgun (WGS) entry which is preliminary data.</text>
</comment>
<accession>A0A1G2HNK6</accession>
<evidence type="ECO:0000256" key="1">
    <source>
        <dbReference type="SAM" id="Phobius"/>
    </source>
</evidence>
<organism evidence="2 3">
    <name type="scientific">Candidatus Staskawiczbacteria bacterium RIFCSPHIGHO2_01_FULL_39_25</name>
    <dbReference type="NCBI Taxonomy" id="1802202"/>
    <lineage>
        <taxon>Bacteria</taxon>
        <taxon>Candidatus Staskawicziibacteriota</taxon>
    </lineage>
</organism>
<sequence>MQDTVKSIEKYSGKIAGQLAMFVKKYFGEMLTVSGLVIFFYNILDFSYRRVSTSVIAYYYKPSTLQLITIGIALLTVGIMIMRNKDKNYGK</sequence>
<proteinExistence type="predicted"/>
<evidence type="ECO:0000313" key="2">
    <source>
        <dbReference type="EMBL" id="OGZ64114.1"/>
    </source>
</evidence>
<keyword evidence="1" id="KW-0812">Transmembrane</keyword>
<keyword evidence="1" id="KW-0472">Membrane</keyword>
<dbReference type="Proteomes" id="UP000176855">
    <property type="component" value="Unassembled WGS sequence"/>
</dbReference>
<reference evidence="2 3" key="1">
    <citation type="journal article" date="2016" name="Nat. Commun.">
        <title>Thousands of microbial genomes shed light on interconnected biogeochemical processes in an aquifer system.</title>
        <authorList>
            <person name="Anantharaman K."/>
            <person name="Brown C.T."/>
            <person name="Hug L.A."/>
            <person name="Sharon I."/>
            <person name="Castelle C.J."/>
            <person name="Probst A.J."/>
            <person name="Thomas B.C."/>
            <person name="Singh A."/>
            <person name="Wilkins M.J."/>
            <person name="Karaoz U."/>
            <person name="Brodie E.L."/>
            <person name="Williams K.H."/>
            <person name="Hubbard S.S."/>
            <person name="Banfield J.F."/>
        </authorList>
    </citation>
    <scope>NUCLEOTIDE SEQUENCE [LARGE SCALE GENOMIC DNA]</scope>
</reference>
<evidence type="ECO:0000313" key="3">
    <source>
        <dbReference type="Proteomes" id="UP000176855"/>
    </source>
</evidence>
<dbReference type="STRING" id="1802202.A2730_03210"/>
<name>A0A1G2HNK6_9BACT</name>
<feature type="transmembrane region" description="Helical" evidence="1">
    <location>
        <begin position="26"/>
        <end position="44"/>
    </location>
</feature>
<feature type="transmembrane region" description="Helical" evidence="1">
    <location>
        <begin position="64"/>
        <end position="82"/>
    </location>
</feature>